<proteinExistence type="predicted"/>
<dbReference type="RefSeq" id="WP_045277351.1">
    <property type="nucleotide sequence ID" value="NZ_BAAAUP010000002.1"/>
</dbReference>
<dbReference type="EMBL" id="JYIZ01000057">
    <property type="protein sequence ID" value="KJL37745.1"/>
    <property type="molecule type" value="Genomic_DNA"/>
</dbReference>
<keyword evidence="3" id="KW-1185">Reference proteome</keyword>
<protein>
    <submittedName>
        <fullName evidence="2">Uncharacterized protein</fullName>
    </submittedName>
</protein>
<accession>A0A0M2H157</accession>
<dbReference type="Proteomes" id="UP000033956">
    <property type="component" value="Unassembled WGS sequence"/>
</dbReference>
<feature type="region of interest" description="Disordered" evidence="1">
    <location>
        <begin position="75"/>
        <end position="98"/>
    </location>
</feature>
<name>A0A0M2H157_9MICO</name>
<evidence type="ECO:0000313" key="2">
    <source>
        <dbReference type="EMBL" id="KJL37745.1"/>
    </source>
</evidence>
<dbReference type="OrthoDB" id="4376297at2"/>
<sequence length="98" mass="10627">MATVLDRDSIIDGLRDLIAELRDAGEVAGIRLVGGAALALRYFDRATTQELDHDGIAIDVAAKDAMLAMKLRANRAGTRHERHPPAAPPLRGHHTRGR</sequence>
<evidence type="ECO:0000256" key="1">
    <source>
        <dbReference type="SAM" id="MobiDB-lite"/>
    </source>
</evidence>
<gene>
    <name evidence="2" type="ORF">RS81_03503</name>
</gene>
<dbReference type="STRING" id="92835.RS81_03503"/>
<organism evidence="2 3">
    <name type="scientific">Microbacterium terrae</name>
    <dbReference type="NCBI Taxonomy" id="69369"/>
    <lineage>
        <taxon>Bacteria</taxon>
        <taxon>Bacillati</taxon>
        <taxon>Actinomycetota</taxon>
        <taxon>Actinomycetes</taxon>
        <taxon>Micrococcales</taxon>
        <taxon>Microbacteriaceae</taxon>
        <taxon>Microbacterium</taxon>
    </lineage>
</organism>
<reference evidence="2 3" key="1">
    <citation type="submission" date="2015-02" db="EMBL/GenBank/DDBJ databases">
        <title>Draft genome sequences of ten Microbacterium spp. with emphasis on heavy metal contaminated environments.</title>
        <authorList>
            <person name="Corretto E."/>
        </authorList>
    </citation>
    <scope>NUCLEOTIDE SEQUENCE [LARGE SCALE GENOMIC DNA]</scope>
    <source>
        <strain evidence="2 3">DSM 12510</strain>
    </source>
</reference>
<dbReference type="AlphaFoldDB" id="A0A0M2H157"/>
<comment type="caution">
    <text evidence="2">The sequence shown here is derived from an EMBL/GenBank/DDBJ whole genome shotgun (WGS) entry which is preliminary data.</text>
</comment>
<evidence type="ECO:0000313" key="3">
    <source>
        <dbReference type="Proteomes" id="UP000033956"/>
    </source>
</evidence>